<dbReference type="InterPro" id="IPR051015">
    <property type="entry name" value="EvgA-like"/>
</dbReference>
<protein>
    <submittedName>
        <fullName evidence="6">LuxR family transcriptional regulator</fullName>
    </submittedName>
</protein>
<dbReference type="Proteomes" id="UP000063991">
    <property type="component" value="Chromosome"/>
</dbReference>
<keyword evidence="1 3" id="KW-0597">Phosphoprotein</keyword>
<evidence type="ECO:0000256" key="3">
    <source>
        <dbReference type="PROSITE-ProRule" id="PRU00169"/>
    </source>
</evidence>
<sequence>MSVKILIADDHPLFRAAMCHALASVEHIELVETSTFPDTLTSLEENDDIDLLFLDLTMPGNEGLNGLAEVHALYPDVLVVVITAQEEPDVMAKSFALGASGFIPKSASVDCIIDAVNTVLDGETWIPPSVHNASATMPNATASNANGHSGQDDFTNRLKQLTPHQLKVLRMVSDGLLNKQIAYELAISESTVKQHVSAVLRKLGVINRTKAGIAFKNAMHLS</sequence>
<dbReference type="SUPFAM" id="SSF46894">
    <property type="entry name" value="C-terminal effector domain of the bipartite response regulators"/>
    <property type="match status" value="1"/>
</dbReference>
<dbReference type="EMBL" id="CP014323">
    <property type="protein sequence ID" value="AMJ97998.1"/>
    <property type="molecule type" value="Genomic_DNA"/>
</dbReference>
<dbReference type="GO" id="GO:0003677">
    <property type="term" value="F:DNA binding"/>
    <property type="evidence" value="ECO:0007669"/>
    <property type="project" value="UniProtKB-KW"/>
</dbReference>
<dbReference type="Gene3D" id="3.40.50.2300">
    <property type="match status" value="1"/>
</dbReference>
<dbReference type="InterPro" id="IPR011006">
    <property type="entry name" value="CheY-like_superfamily"/>
</dbReference>
<evidence type="ECO:0000256" key="2">
    <source>
        <dbReference type="ARBA" id="ARBA00023125"/>
    </source>
</evidence>
<dbReference type="Gene3D" id="1.10.10.10">
    <property type="entry name" value="Winged helix-like DNA-binding domain superfamily/Winged helix DNA-binding domain"/>
    <property type="match status" value="1"/>
</dbReference>
<evidence type="ECO:0000259" key="5">
    <source>
        <dbReference type="PROSITE" id="PS50110"/>
    </source>
</evidence>
<dbReference type="InterPro" id="IPR001789">
    <property type="entry name" value="Sig_transdc_resp-reg_receiver"/>
</dbReference>
<feature type="domain" description="HTH luxR-type" evidence="4">
    <location>
        <begin position="154"/>
        <end position="219"/>
    </location>
</feature>
<dbReference type="AlphaFoldDB" id="A0A126Q0N8"/>
<accession>A0A126Q0N8</accession>
<dbReference type="PROSITE" id="PS50110">
    <property type="entry name" value="RESPONSE_REGULATORY"/>
    <property type="match status" value="1"/>
</dbReference>
<organism evidence="6 7">
    <name type="scientific">Alteromonas macleodii</name>
    <name type="common">Pseudoalteromonas macleodii</name>
    <dbReference type="NCBI Taxonomy" id="28108"/>
    <lineage>
        <taxon>Bacteria</taxon>
        <taxon>Pseudomonadati</taxon>
        <taxon>Pseudomonadota</taxon>
        <taxon>Gammaproteobacteria</taxon>
        <taxon>Alteromonadales</taxon>
        <taxon>Alteromonadaceae</taxon>
        <taxon>Alteromonas/Salinimonas group</taxon>
        <taxon>Alteromonas</taxon>
    </lineage>
</organism>
<reference evidence="6 7" key="1">
    <citation type="submission" date="2015-12" db="EMBL/GenBank/DDBJ databases">
        <authorList>
            <person name="Shamseldin A."/>
            <person name="Moawad H."/>
            <person name="Abd El-Rahim W.M."/>
            <person name="Sadowsky M.J."/>
        </authorList>
    </citation>
    <scope>NUCLEOTIDE SEQUENCE [LARGE SCALE GENOMIC DNA]</scope>
    <source>
        <strain evidence="6 7">D7</strain>
    </source>
</reference>
<dbReference type="GO" id="GO:0006355">
    <property type="term" value="P:regulation of DNA-templated transcription"/>
    <property type="evidence" value="ECO:0007669"/>
    <property type="project" value="InterPro"/>
</dbReference>
<dbReference type="RefSeq" id="WP_014948967.1">
    <property type="nucleotide sequence ID" value="NZ_CP014323.1"/>
</dbReference>
<dbReference type="Pfam" id="PF00072">
    <property type="entry name" value="Response_reg"/>
    <property type="match status" value="1"/>
</dbReference>
<dbReference type="OrthoDB" id="9814495at2"/>
<dbReference type="CDD" id="cd06170">
    <property type="entry name" value="LuxR_C_like"/>
    <property type="match status" value="1"/>
</dbReference>
<dbReference type="InterPro" id="IPR016032">
    <property type="entry name" value="Sig_transdc_resp-reg_C-effctor"/>
</dbReference>
<dbReference type="SMART" id="SM00448">
    <property type="entry name" value="REC"/>
    <property type="match status" value="1"/>
</dbReference>
<proteinExistence type="predicted"/>
<feature type="domain" description="Response regulatory" evidence="5">
    <location>
        <begin position="4"/>
        <end position="120"/>
    </location>
</feature>
<dbReference type="CDD" id="cd17535">
    <property type="entry name" value="REC_NarL-like"/>
    <property type="match status" value="1"/>
</dbReference>
<dbReference type="SUPFAM" id="SSF52172">
    <property type="entry name" value="CheY-like"/>
    <property type="match status" value="1"/>
</dbReference>
<dbReference type="InterPro" id="IPR058245">
    <property type="entry name" value="NreC/VraR/RcsB-like_REC"/>
</dbReference>
<dbReference type="InterPro" id="IPR000792">
    <property type="entry name" value="Tscrpt_reg_LuxR_C"/>
</dbReference>
<dbReference type="PROSITE" id="PS50043">
    <property type="entry name" value="HTH_LUXR_2"/>
    <property type="match status" value="1"/>
</dbReference>
<name>A0A126Q0N8_ALTMA</name>
<keyword evidence="2" id="KW-0238">DNA-binding</keyword>
<dbReference type="PRINTS" id="PR00038">
    <property type="entry name" value="HTHLUXR"/>
</dbReference>
<dbReference type="InterPro" id="IPR036388">
    <property type="entry name" value="WH-like_DNA-bd_sf"/>
</dbReference>
<gene>
    <name evidence="6" type="ORF">AVL55_07395</name>
</gene>
<dbReference type="GO" id="GO:0000160">
    <property type="term" value="P:phosphorelay signal transduction system"/>
    <property type="evidence" value="ECO:0007669"/>
    <property type="project" value="InterPro"/>
</dbReference>
<evidence type="ECO:0000259" key="4">
    <source>
        <dbReference type="PROSITE" id="PS50043"/>
    </source>
</evidence>
<evidence type="ECO:0000313" key="7">
    <source>
        <dbReference type="Proteomes" id="UP000063991"/>
    </source>
</evidence>
<dbReference type="Pfam" id="PF00196">
    <property type="entry name" value="GerE"/>
    <property type="match status" value="1"/>
</dbReference>
<feature type="modified residue" description="4-aspartylphosphate" evidence="3">
    <location>
        <position position="55"/>
    </location>
</feature>
<evidence type="ECO:0000256" key="1">
    <source>
        <dbReference type="ARBA" id="ARBA00022553"/>
    </source>
</evidence>
<dbReference type="PANTHER" id="PTHR45566:SF1">
    <property type="entry name" value="HTH-TYPE TRANSCRIPTIONAL REGULATOR YHJB-RELATED"/>
    <property type="match status" value="1"/>
</dbReference>
<dbReference type="SMART" id="SM00421">
    <property type="entry name" value="HTH_LUXR"/>
    <property type="match status" value="1"/>
</dbReference>
<dbReference type="PROSITE" id="PS00622">
    <property type="entry name" value="HTH_LUXR_1"/>
    <property type="match status" value="1"/>
</dbReference>
<evidence type="ECO:0000313" key="6">
    <source>
        <dbReference type="EMBL" id="AMJ97998.1"/>
    </source>
</evidence>
<dbReference type="PANTHER" id="PTHR45566">
    <property type="entry name" value="HTH-TYPE TRANSCRIPTIONAL REGULATOR YHJB-RELATED"/>
    <property type="match status" value="1"/>
</dbReference>